<dbReference type="AlphaFoldDB" id="A0A2P5D2V0"/>
<protein>
    <submittedName>
        <fullName evidence="1">Uncharacterized protein</fullName>
    </submittedName>
</protein>
<organism evidence="1 2">
    <name type="scientific">Parasponia andersonii</name>
    <name type="common">Sponia andersonii</name>
    <dbReference type="NCBI Taxonomy" id="3476"/>
    <lineage>
        <taxon>Eukaryota</taxon>
        <taxon>Viridiplantae</taxon>
        <taxon>Streptophyta</taxon>
        <taxon>Embryophyta</taxon>
        <taxon>Tracheophyta</taxon>
        <taxon>Spermatophyta</taxon>
        <taxon>Magnoliopsida</taxon>
        <taxon>eudicotyledons</taxon>
        <taxon>Gunneridae</taxon>
        <taxon>Pentapetalae</taxon>
        <taxon>rosids</taxon>
        <taxon>fabids</taxon>
        <taxon>Rosales</taxon>
        <taxon>Cannabaceae</taxon>
        <taxon>Parasponia</taxon>
    </lineage>
</organism>
<proteinExistence type="predicted"/>
<dbReference type="OrthoDB" id="1745631at2759"/>
<reference evidence="2" key="1">
    <citation type="submission" date="2016-06" db="EMBL/GenBank/DDBJ databases">
        <title>Parallel loss of symbiosis genes in relatives of nitrogen-fixing non-legume Parasponia.</title>
        <authorList>
            <person name="Van Velzen R."/>
            <person name="Holmer R."/>
            <person name="Bu F."/>
            <person name="Rutten L."/>
            <person name="Van Zeijl A."/>
            <person name="Liu W."/>
            <person name="Santuari L."/>
            <person name="Cao Q."/>
            <person name="Sharma T."/>
            <person name="Shen D."/>
            <person name="Roswanjaya Y."/>
            <person name="Wardhani T."/>
            <person name="Kalhor M.S."/>
            <person name="Jansen J."/>
            <person name="Van den Hoogen J."/>
            <person name="Gungor B."/>
            <person name="Hartog M."/>
            <person name="Hontelez J."/>
            <person name="Verver J."/>
            <person name="Yang W.-C."/>
            <person name="Schijlen E."/>
            <person name="Repin R."/>
            <person name="Schilthuizen M."/>
            <person name="Schranz E."/>
            <person name="Heidstra R."/>
            <person name="Miyata K."/>
            <person name="Fedorova E."/>
            <person name="Kohlen W."/>
            <person name="Bisseling T."/>
            <person name="Smit S."/>
            <person name="Geurts R."/>
        </authorList>
    </citation>
    <scope>NUCLEOTIDE SEQUENCE [LARGE SCALE GENOMIC DNA]</scope>
    <source>
        <strain evidence="2">cv. WU1-14</strain>
    </source>
</reference>
<comment type="caution">
    <text evidence="1">The sequence shown here is derived from an EMBL/GenBank/DDBJ whole genome shotgun (WGS) entry which is preliminary data.</text>
</comment>
<evidence type="ECO:0000313" key="2">
    <source>
        <dbReference type="Proteomes" id="UP000237105"/>
    </source>
</evidence>
<name>A0A2P5D2V0_PARAD</name>
<gene>
    <name evidence="1" type="ORF">PanWU01x14_102350</name>
</gene>
<dbReference type="Proteomes" id="UP000237105">
    <property type="component" value="Unassembled WGS sequence"/>
</dbReference>
<dbReference type="PANTHER" id="PTHR46554">
    <property type="entry name" value="MEDIATOR OF RNA POLYMERASE II TRANSCRIPTION SUBUNIT 26A-RELATED"/>
    <property type="match status" value="1"/>
</dbReference>
<sequence>MSLNSGDPDRWRRFFLGANSSIFEIIEQVIGVAATDHSKEFRLLLSRIAEKLFSQHLSGCTCSHQIDEFYQND</sequence>
<accession>A0A2P5D2V0</accession>
<dbReference type="EMBL" id="JXTB01000070">
    <property type="protein sequence ID" value="PON67598.1"/>
    <property type="molecule type" value="Genomic_DNA"/>
</dbReference>
<keyword evidence="2" id="KW-1185">Reference proteome</keyword>
<dbReference type="PANTHER" id="PTHR46554:SF2">
    <property type="entry name" value="TFIIS N-TERMINAL DOMAIN-CONTAINING PROTEIN"/>
    <property type="match status" value="1"/>
</dbReference>
<evidence type="ECO:0000313" key="1">
    <source>
        <dbReference type="EMBL" id="PON67598.1"/>
    </source>
</evidence>